<evidence type="ECO:0000256" key="1">
    <source>
        <dbReference type="SAM" id="MobiDB-lite"/>
    </source>
</evidence>
<protein>
    <submittedName>
        <fullName evidence="2">Uncharacterized protein</fullName>
    </submittedName>
</protein>
<keyword evidence="3" id="KW-1185">Reference proteome</keyword>
<sequence length="271" mass="30547">MGDRLKKKLLAVPDLTWKKAVELTLAQEPHISRVCRQKEREGNKGPQSGKRRGNWAHRVAELSPMPPEEYEDEEEEIAVVLAVRDKPPHGGRSGPEWMQGQNIKVCGSVRVMADYNGQEAQLNLLVVSGRGTNLLGRDWIKVLNLDWPGLLDNLNKVCDCTLSCILDKHVAVFRDELGQLKGTTVSIQVDPFVRPRFFRPRAVPLALQKKFEIELERLQLAGIIQPVTYSEWAAPFVPVLKGDGTIRLCGDYKLRANVASRVEQYPLPRID</sequence>
<feature type="region of interest" description="Disordered" evidence="1">
    <location>
        <begin position="30"/>
        <end position="57"/>
    </location>
</feature>
<reference evidence="2" key="1">
    <citation type="journal article" date="2023" name="Science">
        <title>Genome structures resolve the early diversification of teleost fishes.</title>
        <authorList>
            <person name="Parey E."/>
            <person name="Louis A."/>
            <person name="Montfort J."/>
            <person name="Bouchez O."/>
            <person name="Roques C."/>
            <person name="Iampietro C."/>
            <person name="Lluch J."/>
            <person name="Castinel A."/>
            <person name="Donnadieu C."/>
            <person name="Desvignes T."/>
            <person name="Floi Bucao C."/>
            <person name="Jouanno E."/>
            <person name="Wen M."/>
            <person name="Mejri S."/>
            <person name="Dirks R."/>
            <person name="Jansen H."/>
            <person name="Henkel C."/>
            <person name="Chen W.J."/>
            <person name="Zahm M."/>
            <person name="Cabau C."/>
            <person name="Klopp C."/>
            <person name="Thompson A.W."/>
            <person name="Robinson-Rechavi M."/>
            <person name="Braasch I."/>
            <person name="Lecointre G."/>
            <person name="Bobe J."/>
            <person name="Postlethwait J.H."/>
            <person name="Berthelot C."/>
            <person name="Roest Crollius H."/>
            <person name="Guiguen Y."/>
        </authorList>
    </citation>
    <scope>NUCLEOTIDE SEQUENCE</scope>
    <source>
        <strain evidence="2">WJC10195</strain>
    </source>
</reference>
<accession>A0A9Q1F250</accession>
<dbReference type="Proteomes" id="UP001152622">
    <property type="component" value="Chromosome 9"/>
</dbReference>
<proteinExistence type="predicted"/>
<dbReference type="InterPro" id="IPR050951">
    <property type="entry name" value="Retrovirus_Pol_polyprotein"/>
</dbReference>
<dbReference type="Gene3D" id="3.10.10.10">
    <property type="entry name" value="HIV Type 1 Reverse Transcriptase, subunit A, domain 1"/>
    <property type="match status" value="1"/>
</dbReference>
<dbReference type="AlphaFoldDB" id="A0A9Q1F250"/>
<dbReference type="SUPFAM" id="SSF56672">
    <property type="entry name" value="DNA/RNA polymerases"/>
    <property type="match status" value="1"/>
</dbReference>
<dbReference type="EMBL" id="JAINUF010000009">
    <property type="protein sequence ID" value="KAJ8349602.1"/>
    <property type="molecule type" value="Genomic_DNA"/>
</dbReference>
<gene>
    <name evidence="2" type="ORF">SKAU_G00247320</name>
</gene>
<evidence type="ECO:0000313" key="3">
    <source>
        <dbReference type="Proteomes" id="UP001152622"/>
    </source>
</evidence>
<dbReference type="OrthoDB" id="7448588at2759"/>
<organism evidence="2 3">
    <name type="scientific">Synaphobranchus kaupii</name>
    <name type="common">Kaup's arrowtooth eel</name>
    <dbReference type="NCBI Taxonomy" id="118154"/>
    <lineage>
        <taxon>Eukaryota</taxon>
        <taxon>Metazoa</taxon>
        <taxon>Chordata</taxon>
        <taxon>Craniata</taxon>
        <taxon>Vertebrata</taxon>
        <taxon>Euteleostomi</taxon>
        <taxon>Actinopterygii</taxon>
        <taxon>Neopterygii</taxon>
        <taxon>Teleostei</taxon>
        <taxon>Anguilliformes</taxon>
        <taxon>Synaphobranchidae</taxon>
        <taxon>Synaphobranchus</taxon>
    </lineage>
</organism>
<comment type="caution">
    <text evidence="2">The sequence shown here is derived from an EMBL/GenBank/DDBJ whole genome shotgun (WGS) entry which is preliminary data.</text>
</comment>
<evidence type="ECO:0000313" key="2">
    <source>
        <dbReference type="EMBL" id="KAJ8349602.1"/>
    </source>
</evidence>
<dbReference type="PANTHER" id="PTHR37984">
    <property type="entry name" value="PROTEIN CBG26694"/>
    <property type="match status" value="1"/>
</dbReference>
<dbReference type="InterPro" id="IPR043502">
    <property type="entry name" value="DNA/RNA_pol_sf"/>
</dbReference>
<dbReference type="PANTHER" id="PTHR37984:SF13">
    <property type="entry name" value="RIBONUCLEASE H"/>
    <property type="match status" value="1"/>
</dbReference>
<name>A0A9Q1F250_SYNKA</name>